<proteinExistence type="predicted"/>
<sequence length="146" mass="15881">MGLSTATLPSLHVPRLHQDFYPLVCGAALLIHTCRTARPYTHGIHPGRSHQLGIRTQAQAFKSKRLVAQANRVPPAPVIKGRPTQVQSAAAICASAFNVSCGATATQTLTRESSRTSTISDPRNDLLNLQGIGPRARPWWIGIWRD</sequence>
<dbReference type="AlphaFoldDB" id="A0A835HN69"/>
<protein>
    <submittedName>
        <fullName evidence="1">Uncharacterized protein</fullName>
    </submittedName>
</protein>
<keyword evidence="2" id="KW-1185">Reference proteome</keyword>
<comment type="caution">
    <text evidence="1">The sequence shown here is derived from an EMBL/GenBank/DDBJ whole genome shotgun (WGS) entry which is preliminary data.</text>
</comment>
<name>A0A835HN69_9MAGN</name>
<gene>
    <name evidence="1" type="ORF">IFM89_024240</name>
</gene>
<evidence type="ECO:0000313" key="1">
    <source>
        <dbReference type="EMBL" id="KAF9601926.1"/>
    </source>
</evidence>
<dbReference type="EMBL" id="JADFTS010000006">
    <property type="protein sequence ID" value="KAF9601926.1"/>
    <property type="molecule type" value="Genomic_DNA"/>
</dbReference>
<accession>A0A835HN69</accession>
<dbReference type="Proteomes" id="UP000631114">
    <property type="component" value="Unassembled WGS sequence"/>
</dbReference>
<evidence type="ECO:0000313" key="2">
    <source>
        <dbReference type="Proteomes" id="UP000631114"/>
    </source>
</evidence>
<reference evidence="1 2" key="1">
    <citation type="submission" date="2020-10" db="EMBL/GenBank/DDBJ databases">
        <title>The Coptis chinensis genome and diversification of protoberbering-type alkaloids.</title>
        <authorList>
            <person name="Wang B."/>
            <person name="Shu S."/>
            <person name="Song C."/>
            <person name="Liu Y."/>
        </authorList>
    </citation>
    <scope>NUCLEOTIDE SEQUENCE [LARGE SCALE GENOMIC DNA]</scope>
    <source>
        <strain evidence="1">HL-2020</strain>
        <tissue evidence="1">Leaf</tissue>
    </source>
</reference>
<organism evidence="1 2">
    <name type="scientific">Coptis chinensis</name>
    <dbReference type="NCBI Taxonomy" id="261450"/>
    <lineage>
        <taxon>Eukaryota</taxon>
        <taxon>Viridiplantae</taxon>
        <taxon>Streptophyta</taxon>
        <taxon>Embryophyta</taxon>
        <taxon>Tracheophyta</taxon>
        <taxon>Spermatophyta</taxon>
        <taxon>Magnoliopsida</taxon>
        <taxon>Ranunculales</taxon>
        <taxon>Ranunculaceae</taxon>
        <taxon>Coptidoideae</taxon>
        <taxon>Coptis</taxon>
    </lineage>
</organism>